<dbReference type="InterPro" id="IPR006311">
    <property type="entry name" value="TAT_signal"/>
</dbReference>
<dbReference type="PROSITE" id="PS51318">
    <property type="entry name" value="TAT"/>
    <property type="match status" value="1"/>
</dbReference>
<dbReference type="EMBL" id="AOLW01000015">
    <property type="protein sequence ID" value="EMA22798.1"/>
    <property type="molecule type" value="Genomic_DNA"/>
</dbReference>
<feature type="region of interest" description="Disordered" evidence="1">
    <location>
        <begin position="20"/>
        <end position="87"/>
    </location>
</feature>
<sequence length="355" mass="37454">MSRTRRTFLTTLAAAGVTLPLAGCTGSDDGGGASTEAMTESMTAEDAMTEGDGESMGAETDAMDEEMTESMDSEMSPTDPSEAPRASIDRFSDSAGMLHRRSQNDALPGPDEPIDFDSLFLTQGYGPGGDGIEYYDFDVQSTQPAPIYALFYENGDPVEGQLNIVDVVPGDEGYNDFWQVHMVTVPDDYEANTVTSVDEIQAAGFDISPTSTVKNCPIVPDGSTASMRHSADESPASPVEGWYEGEVVSYFLFEEASLSLRDGSVPLSPIYVSFNTNPGEDGGGPASGFMSEEGNDQTHNVTATVPGDDAYSPLWSVNIYDNADFAAVSDLDSASSATVLNAGAATVNCPVVSEE</sequence>
<accession>M0KPD9</accession>
<dbReference type="Proteomes" id="UP000011623">
    <property type="component" value="Unassembled WGS sequence"/>
</dbReference>
<protein>
    <submittedName>
        <fullName evidence="2">Uncharacterized protein</fullName>
    </submittedName>
</protein>
<proteinExistence type="predicted"/>
<evidence type="ECO:0000313" key="3">
    <source>
        <dbReference type="Proteomes" id="UP000011623"/>
    </source>
</evidence>
<dbReference type="AlphaFoldDB" id="M0KPD9"/>
<reference evidence="2 3" key="1">
    <citation type="journal article" date="2014" name="PLoS Genet.">
        <title>Phylogenetically driven sequencing of extremely halophilic archaea reveals strategies for static and dynamic osmo-response.</title>
        <authorList>
            <person name="Becker E.A."/>
            <person name="Seitzer P.M."/>
            <person name="Tritt A."/>
            <person name="Larsen D."/>
            <person name="Krusor M."/>
            <person name="Yao A.I."/>
            <person name="Wu D."/>
            <person name="Madern D."/>
            <person name="Eisen J.A."/>
            <person name="Darling A.E."/>
            <person name="Facciotti M.T."/>
        </authorList>
    </citation>
    <scope>NUCLEOTIDE SEQUENCE [LARGE SCALE GENOMIC DNA]</scope>
    <source>
        <strain evidence="2 3">JCM 13557</strain>
    </source>
</reference>
<feature type="compositionally biased region" description="Acidic residues" evidence="1">
    <location>
        <begin position="61"/>
        <end position="72"/>
    </location>
</feature>
<evidence type="ECO:0000313" key="2">
    <source>
        <dbReference type="EMBL" id="EMA22798.1"/>
    </source>
</evidence>
<organism evidence="2 3">
    <name type="scientific">Haloarcula amylolytica JCM 13557</name>
    <dbReference type="NCBI Taxonomy" id="1227452"/>
    <lineage>
        <taxon>Archaea</taxon>
        <taxon>Methanobacteriati</taxon>
        <taxon>Methanobacteriota</taxon>
        <taxon>Stenosarchaea group</taxon>
        <taxon>Halobacteria</taxon>
        <taxon>Halobacteriales</taxon>
        <taxon>Haloarculaceae</taxon>
        <taxon>Haloarcula</taxon>
    </lineage>
</organism>
<dbReference type="RefSeq" id="WP_008309077.1">
    <property type="nucleotide sequence ID" value="NZ_AOLW01000015.1"/>
</dbReference>
<name>M0KPD9_9EURY</name>
<comment type="caution">
    <text evidence="2">The sequence shown here is derived from an EMBL/GenBank/DDBJ whole genome shotgun (WGS) entry which is preliminary data.</text>
</comment>
<gene>
    <name evidence="2" type="ORF">C442_07221</name>
</gene>
<evidence type="ECO:0000256" key="1">
    <source>
        <dbReference type="SAM" id="MobiDB-lite"/>
    </source>
</evidence>
<keyword evidence="3" id="KW-1185">Reference proteome</keyword>
<dbReference type="PATRIC" id="fig|1227452.3.peg.1439"/>